<dbReference type="Proteomes" id="UP000824596">
    <property type="component" value="Unassembled WGS sequence"/>
</dbReference>
<dbReference type="EMBL" id="JAIZPD010000003">
    <property type="protein sequence ID" value="KAH0964833.1"/>
    <property type="molecule type" value="Genomic_DNA"/>
</dbReference>
<comment type="caution">
    <text evidence="1">The sequence shown here is derived from an EMBL/GenBank/DDBJ whole genome shotgun (WGS) entry which is preliminary data.</text>
</comment>
<evidence type="ECO:0000313" key="2">
    <source>
        <dbReference type="Proteomes" id="UP000824596"/>
    </source>
</evidence>
<dbReference type="OrthoDB" id="66095at2759"/>
<name>A0A9P8SJ22_9HYPO</name>
<proteinExistence type="predicted"/>
<reference evidence="1" key="1">
    <citation type="submission" date="2021-09" db="EMBL/GenBank/DDBJ databases">
        <title>A high-quality genome of the endoparasitic fungus Hirsutella rhossiliensis with a comparison of Hirsutella genomes reveals transposable elements contributing to genome size variation.</title>
        <authorList>
            <person name="Lin R."/>
            <person name="Jiao Y."/>
            <person name="Sun X."/>
            <person name="Ling J."/>
            <person name="Xie B."/>
            <person name="Cheng X."/>
        </authorList>
    </citation>
    <scope>NUCLEOTIDE SEQUENCE</scope>
    <source>
        <strain evidence="1">HR02</strain>
    </source>
</reference>
<gene>
    <name evidence="1" type="ORF">HRG_02849</name>
</gene>
<dbReference type="AlphaFoldDB" id="A0A9P8SJ22"/>
<evidence type="ECO:0000313" key="1">
    <source>
        <dbReference type="EMBL" id="KAH0964833.1"/>
    </source>
</evidence>
<sequence>MSQLDAPGFSIDPRSPSVLPYSCTFYPTLNGALSARRLLEHRLPPELAVAVVFLGYSPWLLKRRVEERRYNANDFWMPGPRASVAGLYLSTERIPTDIGPVIPQRIIFQTRAADQGWATFGGNGTFDNNHTWFEASILQPSCRGGVGDDPRSVALEDDNVLSNPWENAESARQALRDKGWDFVETEDGQITWRVCSNITARSDYRNYRVEWQRGVKTEVDDERAVGKGEGFLELLEPGCIVVLWARAEQQLWVNHVAAASIEIEYGLL</sequence>
<keyword evidence="2" id="KW-1185">Reference proteome</keyword>
<dbReference type="GeneID" id="68351978"/>
<protein>
    <submittedName>
        <fullName evidence="1">Uncharacterized protein</fullName>
    </submittedName>
</protein>
<organism evidence="1 2">
    <name type="scientific">Hirsutella rhossiliensis</name>
    <dbReference type="NCBI Taxonomy" id="111463"/>
    <lineage>
        <taxon>Eukaryota</taxon>
        <taxon>Fungi</taxon>
        <taxon>Dikarya</taxon>
        <taxon>Ascomycota</taxon>
        <taxon>Pezizomycotina</taxon>
        <taxon>Sordariomycetes</taxon>
        <taxon>Hypocreomycetidae</taxon>
        <taxon>Hypocreales</taxon>
        <taxon>Ophiocordycipitaceae</taxon>
        <taxon>Hirsutella</taxon>
    </lineage>
</organism>
<accession>A0A9P8SJ22</accession>
<dbReference type="RefSeq" id="XP_044722346.1">
    <property type="nucleotide sequence ID" value="XM_044861320.1"/>
</dbReference>